<evidence type="ECO:0000313" key="4">
    <source>
        <dbReference type="EMBL" id="KAF2108121.1"/>
    </source>
</evidence>
<accession>A0A6A5YPR2</accession>
<dbReference type="GO" id="GO:0016702">
    <property type="term" value="F:oxidoreductase activity, acting on single donors with incorporation of molecular oxygen, incorporation of two atoms of oxygen"/>
    <property type="evidence" value="ECO:0007669"/>
    <property type="project" value="InterPro"/>
</dbReference>
<dbReference type="Proteomes" id="UP000799770">
    <property type="component" value="Unassembled WGS sequence"/>
</dbReference>
<sequence length="396" mass="42679">MVNFVSILSSTLAASSLAGLVASHPGEKHDMAHVKREIDVRQMRAAAAKRSLGQCQSNLKHRQLMQRSVERRSKNLQTLREKRGIAAQSKKLKRDLALLQSFEAINHNQTSLVSYDTSTPESTVFSANTSCILAPEVTDGPYYVVGEIIRKNVKENQYCDGVDLFLEVQYIDVTTCAPVPGLYVDIWNANATGVYSGIVATGNDAADGWNSTYLRGIQSTDSDGVASFETIFPGHYEGRAIHTHLLTKSNVSVLTNGTTSGGAVTHIGQLFYPETLVSAVEATSPYNTNTQAYTSNDEDMWSIVQADNDYDPFPEFVYLGDDVTDGLMAWIQIGINTIADYTGDEYYNVAAYYQEDGGHENEDSAFGGGAGGNGTMNGTVPSGAAPSGFATSTLAA</sequence>
<keyword evidence="4" id="KW-0560">Oxidoreductase</keyword>
<feature type="compositionally biased region" description="Gly residues" evidence="1">
    <location>
        <begin position="366"/>
        <end position="375"/>
    </location>
</feature>
<reference evidence="4" key="1">
    <citation type="journal article" date="2020" name="Stud. Mycol.">
        <title>101 Dothideomycetes genomes: a test case for predicting lifestyles and emergence of pathogens.</title>
        <authorList>
            <person name="Haridas S."/>
            <person name="Albert R."/>
            <person name="Binder M."/>
            <person name="Bloem J."/>
            <person name="Labutti K."/>
            <person name="Salamov A."/>
            <person name="Andreopoulos B."/>
            <person name="Baker S."/>
            <person name="Barry K."/>
            <person name="Bills G."/>
            <person name="Bluhm B."/>
            <person name="Cannon C."/>
            <person name="Castanera R."/>
            <person name="Culley D."/>
            <person name="Daum C."/>
            <person name="Ezra D."/>
            <person name="Gonzalez J."/>
            <person name="Henrissat B."/>
            <person name="Kuo A."/>
            <person name="Liang C."/>
            <person name="Lipzen A."/>
            <person name="Lutzoni F."/>
            <person name="Magnuson J."/>
            <person name="Mondo S."/>
            <person name="Nolan M."/>
            <person name="Ohm R."/>
            <person name="Pangilinan J."/>
            <person name="Park H.-J."/>
            <person name="Ramirez L."/>
            <person name="Alfaro M."/>
            <person name="Sun H."/>
            <person name="Tritt A."/>
            <person name="Yoshinaga Y."/>
            <person name="Zwiers L.-H."/>
            <person name="Turgeon B."/>
            <person name="Goodwin S."/>
            <person name="Spatafora J."/>
            <person name="Crous P."/>
            <person name="Grigoriev I."/>
        </authorList>
    </citation>
    <scope>NUCLEOTIDE SEQUENCE</scope>
    <source>
        <strain evidence="4">CBS 627.86</strain>
    </source>
</reference>
<dbReference type="Gene3D" id="2.60.130.10">
    <property type="entry name" value="Aromatic compound dioxygenase"/>
    <property type="match status" value="1"/>
</dbReference>
<dbReference type="GO" id="GO:0008199">
    <property type="term" value="F:ferric iron binding"/>
    <property type="evidence" value="ECO:0007669"/>
    <property type="project" value="InterPro"/>
</dbReference>
<feature type="chain" id="PRO_5025683035" evidence="2">
    <location>
        <begin position="24"/>
        <end position="396"/>
    </location>
</feature>
<organism evidence="4 5">
    <name type="scientific">Lophiotrema nucula</name>
    <dbReference type="NCBI Taxonomy" id="690887"/>
    <lineage>
        <taxon>Eukaryota</taxon>
        <taxon>Fungi</taxon>
        <taxon>Dikarya</taxon>
        <taxon>Ascomycota</taxon>
        <taxon>Pezizomycotina</taxon>
        <taxon>Dothideomycetes</taxon>
        <taxon>Pleosporomycetidae</taxon>
        <taxon>Pleosporales</taxon>
        <taxon>Lophiotremataceae</taxon>
        <taxon>Lophiotrema</taxon>
    </lineage>
</organism>
<dbReference type="PANTHER" id="PTHR34315:SF2">
    <property type="entry name" value="ANCHORED DIOXYGENASE, PUTATIVE (AFU_ORTHOLOGUE AFUA_3G01800)-RELATED"/>
    <property type="match status" value="1"/>
</dbReference>
<dbReference type="SUPFAM" id="SSF49482">
    <property type="entry name" value="Aromatic compound dioxygenase"/>
    <property type="match status" value="1"/>
</dbReference>
<dbReference type="AlphaFoldDB" id="A0A6A5YPR2"/>
<gene>
    <name evidence="4" type="ORF">BDV96DRAFT_504864</name>
</gene>
<dbReference type="CDD" id="cd03457">
    <property type="entry name" value="intradiol_dioxygenase_like"/>
    <property type="match status" value="1"/>
</dbReference>
<evidence type="ECO:0000313" key="5">
    <source>
        <dbReference type="Proteomes" id="UP000799770"/>
    </source>
</evidence>
<proteinExistence type="predicted"/>
<keyword evidence="5" id="KW-1185">Reference proteome</keyword>
<evidence type="ECO:0000256" key="1">
    <source>
        <dbReference type="SAM" id="MobiDB-lite"/>
    </source>
</evidence>
<dbReference type="InterPro" id="IPR015889">
    <property type="entry name" value="Intradiol_dOase_core"/>
</dbReference>
<dbReference type="PANTHER" id="PTHR34315">
    <property type="match status" value="1"/>
</dbReference>
<dbReference type="InterPro" id="IPR000627">
    <property type="entry name" value="Intradiol_dOase_C"/>
</dbReference>
<evidence type="ECO:0000256" key="2">
    <source>
        <dbReference type="SAM" id="SignalP"/>
    </source>
</evidence>
<protein>
    <submittedName>
        <fullName evidence="4">Putative GPI anchored dioxygenase</fullName>
    </submittedName>
</protein>
<feature type="domain" description="Intradiol ring-cleavage dioxygenases" evidence="3">
    <location>
        <begin position="140"/>
        <end position="240"/>
    </location>
</feature>
<feature type="signal peptide" evidence="2">
    <location>
        <begin position="1"/>
        <end position="23"/>
    </location>
</feature>
<dbReference type="Pfam" id="PF00775">
    <property type="entry name" value="Dioxygenase_C"/>
    <property type="match status" value="1"/>
</dbReference>
<dbReference type="EMBL" id="ML977349">
    <property type="protein sequence ID" value="KAF2108121.1"/>
    <property type="molecule type" value="Genomic_DNA"/>
</dbReference>
<name>A0A6A5YPR2_9PLEO</name>
<keyword evidence="2" id="KW-0732">Signal</keyword>
<dbReference type="OrthoDB" id="121380at2759"/>
<feature type="region of interest" description="Disordered" evidence="1">
    <location>
        <begin position="362"/>
        <end position="384"/>
    </location>
</feature>
<keyword evidence="4" id="KW-0223">Dioxygenase</keyword>
<evidence type="ECO:0000259" key="3">
    <source>
        <dbReference type="Pfam" id="PF00775"/>
    </source>
</evidence>